<name>A0A6J6F2S7_9ZZZZ</name>
<organism evidence="1">
    <name type="scientific">freshwater metagenome</name>
    <dbReference type="NCBI Taxonomy" id="449393"/>
    <lineage>
        <taxon>unclassified sequences</taxon>
        <taxon>metagenomes</taxon>
        <taxon>ecological metagenomes</taxon>
    </lineage>
</organism>
<gene>
    <name evidence="1" type="ORF">UFOPK1603_01802</name>
</gene>
<dbReference type="AlphaFoldDB" id="A0A6J6F2S7"/>
<accession>A0A6J6F2S7</accession>
<protein>
    <submittedName>
        <fullName evidence="1">Unannotated protein</fullName>
    </submittedName>
</protein>
<sequence length="180" mass="19771">MRGSGELLATCKGSHNWTFVLTRPHRRHGSRYGAVATVRSDQFIANAHLFGRNGAPCCRNLRSRNKALIPIAHHTHVVVLRAEHEHHFVLHVIGVLVFVNKNVTESTLIGLEHIGVLAEQLHGVGEQIVEIHRAGFEKAGLVVNENLGDLAIENGACSCRETGGVEPFVLGRRNRAVHRA</sequence>
<evidence type="ECO:0000313" key="1">
    <source>
        <dbReference type="EMBL" id="CAB4581244.1"/>
    </source>
</evidence>
<proteinExistence type="predicted"/>
<dbReference type="EMBL" id="CAEZTG010000237">
    <property type="protein sequence ID" value="CAB4581244.1"/>
    <property type="molecule type" value="Genomic_DNA"/>
</dbReference>
<reference evidence="1" key="1">
    <citation type="submission" date="2020-05" db="EMBL/GenBank/DDBJ databases">
        <authorList>
            <person name="Chiriac C."/>
            <person name="Salcher M."/>
            <person name="Ghai R."/>
            <person name="Kavagutti S V."/>
        </authorList>
    </citation>
    <scope>NUCLEOTIDE SEQUENCE</scope>
</reference>